<gene>
    <name evidence="8" type="ORF">FD24_GL002517</name>
</gene>
<evidence type="ECO:0000256" key="1">
    <source>
        <dbReference type="ARBA" id="ARBA00010718"/>
    </source>
</evidence>
<evidence type="ECO:0000313" key="8">
    <source>
        <dbReference type="EMBL" id="KRK26176.1"/>
    </source>
</evidence>
<dbReference type="GO" id="GO:0004089">
    <property type="term" value="F:carbonate dehydratase activity"/>
    <property type="evidence" value="ECO:0007669"/>
    <property type="project" value="UniProtKB-EC"/>
</dbReference>
<dbReference type="InterPro" id="IPR023561">
    <property type="entry name" value="Carbonic_anhydrase_a-class"/>
</dbReference>
<evidence type="ECO:0000256" key="3">
    <source>
        <dbReference type="ARBA" id="ARBA00022723"/>
    </source>
</evidence>
<dbReference type="EMBL" id="AZCU01000004">
    <property type="protein sequence ID" value="KRK26176.1"/>
    <property type="molecule type" value="Genomic_DNA"/>
</dbReference>
<dbReference type="PANTHER" id="PTHR18952:SF265">
    <property type="entry name" value="CARBONIC ANHYDRASE"/>
    <property type="match status" value="1"/>
</dbReference>
<evidence type="ECO:0000259" key="7">
    <source>
        <dbReference type="PROSITE" id="PS51144"/>
    </source>
</evidence>
<proteinExistence type="inferred from homology"/>
<organism evidence="8 9">
    <name type="scientific">Lactiplantibacillus pentosus DSM 20314</name>
    <dbReference type="NCBI Taxonomy" id="1423791"/>
    <lineage>
        <taxon>Bacteria</taxon>
        <taxon>Bacillati</taxon>
        <taxon>Bacillota</taxon>
        <taxon>Bacilli</taxon>
        <taxon>Lactobacillales</taxon>
        <taxon>Lactobacillaceae</taxon>
        <taxon>Lactiplantibacillus</taxon>
    </lineage>
</organism>
<evidence type="ECO:0000256" key="4">
    <source>
        <dbReference type="ARBA" id="ARBA00022833"/>
    </source>
</evidence>
<dbReference type="GO" id="GO:0008270">
    <property type="term" value="F:zinc ion binding"/>
    <property type="evidence" value="ECO:0007669"/>
    <property type="project" value="InterPro"/>
</dbReference>
<dbReference type="CDD" id="cd03124">
    <property type="entry name" value="alpha_CA_prokaryotic_like"/>
    <property type="match status" value="1"/>
</dbReference>
<keyword evidence="5" id="KW-0456">Lyase</keyword>
<dbReference type="EC" id="4.2.1.1" evidence="2"/>
<dbReference type="PROSITE" id="PS51144">
    <property type="entry name" value="ALPHA_CA_2"/>
    <property type="match status" value="1"/>
</dbReference>
<keyword evidence="4" id="KW-0862">Zinc</keyword>
<evidence type="ECO:0000256" key="5">
    <source>
        <dbReference type="ARBA" id="ARBA00023239"/>
    </source>
</evidence>
<feature type="domain" description="Alpha-carbonic anhydrase" evidence="7">
    <location>
        <begin position="34"/>
        <end position="244"/>
    </location>
</feature>
<dbReference type="InterPro" id="IPR036398">
    <property type="entry name" value="CA_dom_sf"/>
</dbReference>
<comment type="similarity">
    <text evidence="1">Belongs to the alpha-carbonic anhydrase family.</text>
</comment>
<dbReference type="Pfam" id="PF00194">
    <property type="entry name" value="Carb_anhydrase"/>
    <property type="match status" value="1"/>
</dbReference>
<comment type="caution">
    <text evidence="8">The sequence shown here is derived from an EMBL/GenBank/DDBJ whole genome shotgun (WGS) entry which is preliminary data.</text>
</comment>
<sequence>MFTDSDVRGCLVQVRPGHSALKFITGFINGGFTMTFDYAHQTDWPMTSGKHQSPIDIQTSKTQDSQLSAISWRGLYQAQSITGEATTLKAHGIGAAYLNDRDFTFQQLHFHTPAEHLIDGQAAPIEWHLVHRSATGQLAVVAVFGRIGKPNQSFQGLLDQFTPEASHDLTEPVNLTELLPDTGTVYHYLGSLTTPPLSETVEWYVCADTVMIGEEQLAAYQRLFAANNRAIQPLNDRPIIAERF</sequence>
<dbReference type="Proteomes" id="UP000051020">
    <property type="component" value="Unassembled WGS sequence"/>
</dbReference>
<reference evidence="8 9" key="1">
    <citation type="journal article" date="2015" name="Genome Announc.">
        <title>Expanding the biotechnology potential of lactobacilli through comparative genomics of 213 strains and associated genera.</title>
        <authorList>
            <person name="Sun Z."/>
            <person name="Harris H.M."/>
            <person name="McCann A."/>
            <person name="Guo C."/>
            <person name="Argimon S."/>
            <person name="Zhang W."/>
            <person name="Yang X."/>
            <person name="Jeffery I.B."/>
            <person name="Cooney J.C."/>
            <person name="Kagawa T.F."/>
            <person name="Liu W."/>
            <person name="Song Y."/>
            <person name="Salvetti E."/>
            <person name="Wrobel A."/>
            <person name="Rasinkangas P."/>
            <person name="Parkhill J."/>
            <person name="Rea M.C."/>
            <person name="O'Sullivan O."/>
            <person name="Ritari J."/>
            <person name="Douillard F.P."/>
            <person name="Paul Ross R."/>
            <person name="Yang R."/>
            <person name="Briner A.E."/>
            <person name="Felis G.E."/>
            <person name="de Vos W.M."/>
            <person name="Barrangou R."/>
            <person name="Klaenhammer T.R."/>
            <person name="Caufield P.W."/>
            <person name="Cui Y."/>
            <person name="Zhang H."/>
            <person name="O'Toole P.W."/>
        </authorList>
    </citation>
    <scope>NUCLEOTIDE SEQUENCE [LARGE SCALE GENOMIC DNA]</scope>
    <source>
        <strain evidence="8 9">DSM 20314</strain>
    </source>
</reference>
<dbReference type="SMART" id="SM01057">
    <property type="entry name" value="Carb_anhydrase"/>
    <property type="match status" value="1"/>
</dbReference>
<accession>A0A837RC80</accession>
<evidence type="ECO:0000256" key="6">
    <source>
        <dbReference type="ARBA" id="ARBA00048348"/>
    </source>
</evidence>
<evidence type="ECO:0000313" key="9">
    <source>
        <dbReference type="Proteomes" id="UP000051020"/>
    </source>
</evidence>
<dbReference type="SUPFAM" id="SSF51069">
    <property type="entry name" value="Carbonic anhydrase"/>
    <property type="match status" value="1"/>
</dbReference>
<dbReference type="Gene3D" id="3.10.200.10">
    <property type="entry name" value="Alpha carbonic anhydrase"/>
    <property type="match status" value="1"/>
</dbReference>
<dbReference type="InterPro" id="IPR041891">
    <property type="entry name" value="Alpha_CA_prokaryot-like"/>
</dbReference>
<name>A0A837RC80_LACPE</name>
<protein>
    <recommendedName>
        <fullName evidence="2">carbonic anhydrase</fullName>
        <ecNumber evidence="2">4.2.1.1</ecNumber>
    </recommendedName>
</protein>
<evidence type="ECO:0000256" key="2">
    <source>
        <dbReference type="ARBA" id="ARBA00012925"/>
    </source>
</evidence>
<keyword evidence="3" id="KW-0479">Metal-binding</keyword>
<dbReference type="PANTHER" id="PTHR18952">
    <property type="entry name" value="CARBONIC ANHYDRASE"/>
    <property type="match status" value="1"/>
</dbReference>
<dbReference type="AlphaFoldDB" id="A0A837RC80"/>
<dbReference type="InterPro" id="IPR001148">
    <property type="entry name" value="CA_dom"/>
</dbReference>
<comment type="catalytic activity">
    <reaction evidence="6">
        <text>hydrogencarbonate + H(+) = CO2 + H2O</text>
        <dbReference type="Rhea" id="RHEA:10748"/>
        <dbReference type="ChEBI" id="CHEBI:15377"/>
        <dbReference type="ChEBI" id="CHEBI:15378"/>
        <dbReference type="ChEBI" id="CHEBI:16526"/>
        <dbReference type="ChEBI" id="CHEBI:17544"/>
        <dbReference type="EC" id="4.2.1.1"/>
    </reaction>
</comment>